<proteinExistence type="predicted"/>
<evidence type="ECO:0000259" key="8">
    <source>
        <dbReference type="Pfam" id="PF00482"/>
    </source>
</evidence>
<evidence type="ECO:0000256" key="4">
    <source>
        <dbReference type="ARBA" id="ARBA00022989"/>
    </source>
</evidence>
<dbReference type="InterPro" id="IPR018076">
    <property type="entry name" value="T2SS_GspF_dom"/>
</dbReference>
<evidence type="ECO:0000256" key="7">
    <source>
        <dbReference type="SAM" id="Phobius"/>
    </source>
</evidence>
<evidence type="ECO:0000256" key="6">
    <source>
        <dbReference type="SAM" id="MobiDB-lite"/>
    </source>
</evidence>
<dbReference type="Proteomes" id="UP000230161">
    <property type="component" value="Unassembled WGS sequence"/>
</dbReference>
<evidence type="ECO:0000256" key="5">
    <source>
        <dbReference type="ARBA" id="ARBA00023136"/>
    </source>
</evidence>
<organism evidence="9 10">
    <name type="scientific">Compostimonas suwonensis</name>
    <dbReference type="NCBI Taxonomy" id="1048394"/>
    <lineage>
        <taxon>Bacteria</taxon>
        <taxon>Bacillati</taxon>
        <taxon>Actinomycetota</taxon>
        <taxon>Actinomycetes</taxon>
        <taxon>Micrococcales</taxon>
        <taxon>Microbacteriaceae</taxon>
        <taxon>Compostimonas</taxon>
    </lineage>
</organism>
<evidence type="ECO:0000256" key="1">
    <source>
        <dbReference type="ARBA" id="ARBA00004651"/>
    </source>
</evidence>
<evidence type="ECO:0000313" key="9">
    <source>
        <dbReference type="EMBL" id="PJJ55438.1"/>
    </source>
</evidence>
<feature type="transmembrane region" description="Helical" evidence="7">
    <location>
        <begin position="305"/>
        <end position="330"/>
    </location>
</feature>
<dbReference type="GO" id="GO:0005886">
    <property type="term" value="C:plasma membrane"/>
    <property type="evidence" value="ECO:0007669"/>
    <property type="project" value="UniProtKB-SubCell"/>
</dbReference>
<dbReference type="AlphaFoldDB" id="A0A2M9BBX3"/>
<accession>A0A2M9BBX3</accession>
<feature type="transmembrane region" description="Helical" evidence="7">
    <location>
        <begin position="181"/>
        <end position="201"/>
    </location>
</feature>
<comment type="subcellular location">
    <subcellularLocation>
        <location evidence="1">Cell membrane</location>
        <topology evidence="1">Multi-pass membrane protein</topology>
    </subcellularLocation>
</comment>
<name>A0A2M9BBX3_9MICO</name>
<keyword evidence="5 7" id="KW-0472">Membrane</keyword>
<protein>
    <submittedName>
        <fullName evidence="9">Tight adherence protein B</fullName>
    </submittedName>
</protein>
<keyword evidence="2" id="KW-1003">Cell membrane</keyword>
<keyword evidence="10" id="KW-1185">Reference proteome</keyword>
<evidence type="ECO:0000256" key="2">
    <source>
        <dbReference type="ARBA" id="ARBA00022475"/>
    </source>
</evidence>
<evidence type="ECO:0000256" key="3">
    <source>
        <dbReference type="ARBA" id="ARBA00022692"/>
    </source>
</evidence>
<keyword evidence="4 7" id="KW-1133">Transmembrane helix</keyword>
<dbReference type="EMBL" id="PGFB01000005">
    <property type="protein sequence ID" value="PJJ55438.1"/>
    <property type="molecule type" value="Genomic_DNA"/>
</dbReference>
<dbReference type="PANTHER" id="PTHR35007:SF4">
    <property type="entry name" value="CONSERVED TRANSMEMBRANE PROTEIN-RELATED"/>
    <property type="match status" value="1"/>
</dbReference>
<evidence type="ECO:0000313" key="10">
    <source>
        <dbReference type="Proteomes" id="UP000230161"/>
    </source>
</evidence>
<feature type="region of interest" description="Disordered" evidence="6">
    <location>
        <begin position="1"/>
        <end position="31"/>
    </location>
</feature>
<keyword evidence="3 7" id="KW-0812">Transmembrane</keyword>
<sequence>MVGRGMEGRGAVGQGAAVRSHGVRRRARDRPPPIETVAAVTERLAVLLSAGVAPASAWGYLSSDTSIEQDAAAPVIGAAASAGSTGADVARALAASVDARQPLGQAWLGLASAWAVATESGAPLATCLRHLAESFRQLGATQRDLSVAMAGPASTARLVMAMPVIGVLFGLGLGFDTVHTLFGTIPGAACLVVGILLMLLAGRWNRALIAAAQPRRAAPGLSLDLMAIAMTGGASLDRARALVDRVVVDFALPVDDERSAVDGVLELSRRAGVPAGELLRSEAEQLRRSARSEGQRSAAALAVKLMLPLGVCVLPAFMLLGVAPLLFSVISSTVSVIV</sequence>
<feature type="domain" description="Type II secretion system protein GspF" evidence="8">
    <location>
        <begin position="42"/>
        <end position="171"/>
    </location>
</feature>
<dbReference type="Pfam" id="PF00482">
    <property type="entry name" value="T2SSF"/>
    <property type="match status" value="1"/>
</dbReference>
<gene>
    <name evidence="9" type="ORF">CLV54_2782</name>
</gene>
<dbReference type="PANTHER" id="PTHR35007">
    <property type="entry name" value="INTEGRAL MEMBRANE PROTEIN-RELATED"/>
    <property type="match status" value="1"/>
</dbReference>
<feature type="transmembrane region" description="Helical" evidence="7">
    <location>
        <begin position="158"/>
        <end position="175"/>
    </location>
</feature>
<comment type="caution">
    <text evidence="9">The sequence shown here is derived from an EMBL/GenBank/DDBJ whole genome shotgun (WGS) entry which is preliminary data.</text>
</comment>
<reference evidence="9 10" key="1">
    <citation type="submission" date="2017-11" db="EMBL/GenBank/DDBJ databases">
        <title>Genomic Encyclopedia of Archaeal and Bacterial Type Strains, Phase II (KMG-II): From Individual Species to Whole Genera.</title>
        <authorList>
            <person name="Goeker M."/>
        </authorList>
    </citation>
    <scope>NUCLEOTIDE SEQUENCE [LARGE SCALE GENOMIC DNA]</scope>
    <source>
        <strain evidence="9 10">DSM 25625</strain>
    </source>
</reference>